<dbReference type="SUPFAM" id="SSF55103">
    <property type="entry name" value="FAD-linked oxidases, C-terminal domain"/>
    <property type="match status" value="1"/>
</dbReference>
<dbReference type="Gene3D" id="3.30.70.2740">
    <property type="match status" value="1"/>
</dbReference>
<dbReference type="SUPFAM" id="SSF56176">
    <property type="entry name" value="FAD-binding/transporter-associated domain-like"/>
    <property type="match status" value="1"/>
</dbReference>
<dbReference type="Gene3D" id="1.10.45.10">
    <property type="entry name" value="Vanillyl-alcohol Oxidase, Chain A, domain 4"/>
    <property type="match status" value="1"/>
</dbReference>
<comment type="cofactor">
    <cofactor evidence="1">
        <name>FAD</name>
        <dbReference type="ChEBI" id="CHEBI:57692"/>
    </cofactor>
</comment>
<organism evidence="9 10">
    <name type="scientific">Bosea rubneri</name>
    <dbReference type="NCBI Taxonomy" id="3075434"/>
    <lineage>
        <taxon>Bacteria</taxon>
        <taxon>Pseudomonadati</taxon>
        <taxon>Pseudomonadota</taxon>
        <taxon>Alphaproteobacteria</taxon>
        <taxon>Hyphomicrobiales</taxon>
        <taxon>Boseaceae</taxon>
        <taxon>Bosea</taxon>
    </lineage>
</organism>
<dbReference type="Gene3D" id="3.30.465.10">
    <property type="match status" value="1"/>
</dbReference>
<keyword evidence="5" id="KW-0809">Transit peptide</keyword>
<dbReference type="InterPro" id="IPR006094">
    <property type="entry name" value="Oxid_FAD_bind_N"/>
</dbReference>
<evidence type="ECO:0000256" key="2">
    <source>
        <dbReference type="ARBA" id="ARBA00008000"/>
    </source>
</evidence>
<evidence type="ECO:0000256" key="5">
    <source>
        <dbReference type="ARBA" id="ARBA00022946"/>
    </source>
</evidence>
<keyword evidence="10" id="KW-1185">Reference proteome</keyword>
<evidence type="ECO:0000313" key="9">
    <source>
        <dbReference type="EMBL" id="MDU0340879.1"/>
    </source>
</evidence>
<proteinExistence type="inferred from homology"/>
<dbReference type="EMBL" id="JAWDID010000017">
    <property type="protein sequence ID" value="MDU0340879.1"/>
    <property type="molecule type" value="Genomic_DNA"/>
</dbReference>
<dbReference type="InterPro" id="IPR016169">
    <property type="entry name" value="FAD-bd_PCMH_sub2"/>
</dbReference>
<dbReference type="Proteomes" id="UP001254257">
    <property type="component" value="Unassembled WGS sequence"/>
</dbReference>
<dbReference type="InterPro" id="IPR016171">
    <property type="entry name" value="Vanillyl_alc_oxidase_C-sub2"/>
</dbReference>
<dbReference type="PROSITE" id="PS51387">
    <property type="entry name" value="FAD_PCMH"/>
    <property type="match status" value="1"/>
</dbReference>
<dbReference type="PANTHER" id="PTHR11748">
    <property type="entry name" value="D-LACTATE DEHYDROGENASE"/>
    <property type="match status" value="1"/>
</dbReference>
<evidence type="ECO:0000313" key="10">
    <source>
        <dbReference type="Proteomes" id="UP001254257"/>
    </source>
</evidence>
<reference evidence="9 10" key="1">
    <citation type="submission" date="2023-09" db="EMBL/GenBank/DDBJ databases">
        <title>Whole genome shotgun sequencing (WGS) of Bosea sp. ZW T0_25, isolated from stored onions (Allium cepa).</title>
        <authorList>
            <person name="Stoll D.A."/>
            <person name="Huch M."/>
        </authorList>
    </citation>
    <scope>NUCLEOTIDE SEQUENCE [LARGE SCALE GENOMIC DNA]</scope>
    <source>
        <strain evidence="9 10">ZW T0_25</strain>
    </source>
</reference>
<dbReference type="InterPro" id="IPR036318">
    <property type="entry name" value="FAD-bd_PCMH-like_sf"/>
</dbReference>
<name>A0ABU3S802_9HYPH</name>
<evidence type="ECO:0000256" key="1">
    <source>
        <dbReference type="ARBA" id="ARBA00001974"/>
    </source>
</evidence>
<dbReference type="PANTHER" id="PTHR11748:SF111">
    <property type="entry name" value="D-LACTATE DEHYDROGENASE, MITOCHONDRIAL-RELATED"/>
    <property type="match status" value="1"/>
</dbReference>
<dbReference type="InterPro" id="IPR016166">
    <property type="entry name" value="FAD-bd_PCMH"/>
</dbReference>
<dbReference type="Pfam" id="PF01565">
    <property type="entry name" value="FAD_binding_4"/>
    <property type="match status" value="1"/>
</dbReference>
<feature type="domain" description="FAD-binding PCMH-type" evidence="8">
    <location>
        <begin position="49"/>
        <end position="227"/>
    </location>
</feature>
<keyword evidence="3" id="KW-0285">Flavoprotein</keyword>
<sequence>MSATATTDAVTLPHPALDGLTASLRDLLGARCSTAQSEREHHGHGESYHPTRAPDVVCYPATTEEVSRILALCHQAKVPVIPFGAGTSLEGHVVALHGGVCLDLSRMQRIIAVNTEDLDCVIEPGVTRKQLNEHLRDTGLFFPVDPGADATLGGMTATRASGTNAVRYGTMKDNVLALTVVLADGTVLKTGGRARKSSAGYDLTRLFVGSEGTLGVITEITLKLYGIPEASSVAVCSFPDVGAAVSCAIETIQSGIQVARVELLDETCMRAINLHNGLSYPETATLFIEFHGTQAGVEQQSTAMHAIALGHGGSGWRHAASAEERTKLWQARHNLHYALLALRPGASSWGTDACVPISELATCITEIREHAKDAPFPVPALGHVGDGNFHMGFLIKMDSPAEIAEAERLNALLVNRAIDLGGTCTGEHGVGYGKSKFLRREYGDEAIAVMRRIKQSLDPDNILNPGKVLPPASP</sequence>
<evidence type="ECO:0000256" key="3">
    <source>
        <dbReference type="ARBA" id="ARBA00022630"/>
    </source>
</evidence>
<evidence type="ECO:0000259" key="8">
    <source>
        <dbReference type="PROSITE" id="PS51387"/>
    </source>
</evidence>
<comment type="caution">
    <text evidence="9">The sequence shown here is derived from an EMBL/GenBank/DDBJ whole genome shotgun (WGS) entry which is preliminary data.</text>
</comment>
<gene>
    <name evidence="9" type="ORF">RKE40_13335</name>
</gene>
<dbReference type="InterPro" id="IPR016164">
    <property type="entry name" value="FAD-linked_Oxase-like_C"/>
</dbReference>
<protein>
    <recommendedName>
        <fullName evidence="7">D-lactate dehydrogenase (cytochrome)</fullName>
        <ecNumber evidence="7">1.1.2.4</ecNumber>
    </recommendedName>
</protein>
<dbReference type="InterPro" id="IPR004113">
    <property type="entry name" value="FAD-bd_oxidored_4_C"/>
</dbReference>
<comment type="similarity">
    <text evidence="2">Belongs to the FAD-binding oxidoreductase/transferase type 4 family.</text>
</comment>
<dbReference type="EC" id="1.1.2.4" evidence="7"/>
<dbReference type="Pfam" id="PF02913">
    <property type="entry name" value="FAD-oxidase_C"/>
    <property type="match status" value="1"/>
</dbReference>
<keyword evidence="6" id="KW-0560">Oxidoreductase</keyword>
<evidence type="ECO:0000256" key="6">
    <source>
        <dbReference type="ARBA" id="ARBA00023002"/>
    </source>
</evidence>
<accession>A0ABU3S802</accession>
<keyword evidence="4" id="KW-0274">FAD</keyword>
<evidence type="ECO:0000256" key="7">
    <source>
        <dbReference type="ARBA" id="ARBA00038897"/>
    </source>
</evidence>
<evidence type="ECO:0000256" key="4">
    <source>
        <dbReference type="ARBA" id="ARBA00022827"/>
    </source>
</evidence>
<dbReference type="RefSeq" id="WP_316018719.1">
    <property type="nucleotide sequence ID" value="NZ_JAWDID010000017.1"/>
</dbReference>